<feature type="region of interest" description="Disordered" evidence="1">
    <location>
        <begin position="92"/>
        <end position="116"/>
    </location>
</feature>
<reference evidence="2 3" key="1">
    <citation type="submission" date="2024-10" db="EMBL/GenBank/DDBJ databases">
        <authorList>
            <person name="Kim D."/>
        </authorList>
    </citation>
    <scope>NUCLEOTIDE SEQUENCE [LARGE SCALE GENOMIC DNA]</scope>
    <source>
        <strain evidence="2">BH-2024</strain>
    </source>
</reference>
<comment type="caution">
    <text evidence="2">The sequence shown here is derived from an EMBL/GenBank/DDBJ whole genome shotgun (WGS) entry which is preliminary data.</text>
</comment>
<evidence type="ECO:0000313" key="2">
    <source>
        <dbReference type="EMBL" id="KAL3125846.1"/>
    </source>
</evidence>
<evidence type="ECO:0000313" key="3">
    <source>
        <dbReference type="Proteomes" id="UP001620626"/>
    </source>
</evidence>
<proteinExistence type="predicted"/>
<keyword evidence="3" id="KW-1185">Reference proteome</keyword>
<name>A0ABD2MEG6_9BILA</name>
<sequence length="116" mass="13223">MSSLGVDGYSDDDDDYNSVDGNDDHHHYDPQQSATMHRITFLETPFQPDMLKKNCVRHNASLPGIVDDGTVDYIEELSYQCKCEWNFSKKTDQPPMIGTTNQQQEEEFSNIGTDDI</sequence>
<accession>A0ABD2MEG6</accession>
<feature type="region of interest" description="Disordered" evidence="1">
    <location>
        <begin position="1"/>
        <end position="34"/>
    </location>
</feature>
<feature type="compositionally biased region" description="Acidic residues" evidence="1">
    <location>
        <begin position="104"/>
        <end position="116"/>
    </location>
</feature>
<gene>
    <name evidence="2" type="ORF">niasHT_003005</name>
</gene>
<dbReference type="AlphaFoldDB" id="A0ABD2MEG6"/>
<dbReference type="Proteomes" id="UP001620626">
    <property type="component" value="Unassembled WGS sequence"/>
</dbReference>
<organism evidence="2 3">
    <name type="scientific">Heterodera trifolii</name>
    <dbReference type="NCBI Taxonomy" id="157864"/>
    <lineage>
        <taxon>Eukaryota</taxon>
        <taxon>Metazoa</taxon>
        <taxon>Ecdysozoa</taxon>
        <taxon>Nematoda</taxon>
        <taxon>Chromadorea</taxon>
        <taxon>Rhabditida</taxon>
        <taxon>Tylenchina</taxon>
        <taxon>Tylenchomorpha</taxon>
        <taxon>Tylenchoidea</taxon>
        <taxon>Heteroderidae</taxon>
        <taxon>Heteroderinae</taxon>
        <taxon>Heterodera</taxon>
    </lineage>
</organism>
<protein>
    <submittedName>
        <fullName evidence="2">Uncharacterized protein</fullName>
    </submittedName>
</protein>
<evidence type="ECO:0000256" key="1">
    <source>
        <dbReference type="SAM" id="MobiDB-lite"/>
    </source>
</evidence>
<dbReference type="EMBL" id="JBICBT010000019">
    <property type="protein sequence ID" value="KAL3125846.1"/>
    <property type="molecule type" value="Genomic_DNA"/>
</dbReference>